<dbReference type="GeneID" id="67028501"/>
<dbReference type="AlphaFoldDB" id="A0A8H8NZN1"/>
<sequence>MHGVRKAARNIKYALMIAHNAIIGARVSQMVESNQHQRPSPFKQGNWVYVSTKNMCVPMGKPHKLLAQWIGLVVIDGVVKEGATYHVELPEDLRQQGIKAIFHVLLLKPHIPYKDRRFPGRNYKQIALLEANDNKWAVEKIVGHCGKGSNAAFKIVWQTGDHTWEMYRVVRHLEALKQYFGAIGVKQARDLPWAEGGDTPYDELSDSGSETLEGASICILKEGDPEYKHLTTPLLHIKLTELLSLYKRCPKANASNVVGTTTNNKTNHQRINRTSTTKSILGYCGCSTPLRRPASKLSKPVTPKYSKEANKGAWGHAQDISTITCMLVEGSWTCTKEGALDKEELNLVLGQGVDWEAASPLSGTEVNNKEESKALANPAPTTLLDPIKRVPLNPPLQPAPDPNQRGAIGLQINNLLSKVTQAIRTVENLISVTKTLNKRIKRTHQRIVDREWDIMEDMSRIVLQALRIGDKPRIGNASYPQELLRQAYLVPLTLVDNQGEQGNFETLRAVVAPKSSIGEDKANSNNRSNGGPKPSATEQDNPDVRDATNHVAKWTTLGPNIKMRNAGNGLKTLEQEQPCFSPRKLKLKQLLRSHTAQKPLISPESGISLPHAVSTIPSTRSGAPHPYSCPSSRSSRRSIPTHSQPPSRSASPTLQDLPGMEPEPTLTTLLKAIQALSTQVGSLQDQVKSQGEQITQLTALCKETNNLVGDKDQGGAQTKPGPLTGPITPPTHTGGEAHTPATIRPGLKAPF</sequence>
<feature type="region of interest" description="Disordered" evidence="1">
    <location>
        <begin position="515"/>
        <end position="544"/>
    </location>
</feature>
<organism evidence="2 3">
    <name type="scientific">Rhizoctonia solani</name>
    <dbReference type="NCBI Taxonomy" id="456999"/>
    <lineage>
        <taxon>Eukaryota</taxon>
        <taxon>Fungi</taxon>
        <taxon>Dikarya</taxon>
        <taxon>Basidiomycota</taxon>
        <taxon>Agaricomycotina</taxon>
        <taxon>Agaricomycetes</taxon>
        <taxon>Cantharellales</taxon>
        <taxon>Ceratobasidiaceae</taxon>
        <taxon>Rhizoctonia</taxon>
    </lineage>
</organism>
<proteinExistence type="predicted"/>
<feature type="compositionally biased region" description="Low complexity" evidence="1">
    <location>
        <begin position="718"/>
        <end position="734"/>
    </location>
</feature>
<evidence type="ECO:0000313" key="3">
    <source>
        <dbReference type="Proteomes" id="UP000650533"/>
    </source>
</evidence>
<reference evidence="2" key="1">
    <citation type="submission" date="2020-05" db="EMBL/GenBank/DDBJ databases">
        <title>Evolutionary and genomic comparisons of hybrid uninucleate and nonhybrid Rhizoctonia fungi.</title>
        <authorList>
            <person name="Li C."/>
            <person name="Chen X."/>
        </authorList>
    </citation>
    <scope>NUCLEOTIDE SEQUENCE</scope>
    <source>
        <strain evidence="2">AG-1 IA</strain>
    </source>
</reference>
<dbReference type="EMBL" id="CP059664">
    <property type="protein sequence ID" value="QRW21233.1"/>
    <property type="molecule type" value="Genomic_DNA"/>
</dbReference>
<dbReference type="KEGG" id="rsx:RhiXN_06222"/>
<dbReference type="Proteomes" id="UP000650533">
    <property type="component" value="Chromosome 7"/>
</dbReference>
<feature type="region of interest" description="Disordered" evidence="1">
    <location>
        <begin position="708"/>
        <end position="751"/>
    </location>
</feature>
<feature type="region of interest" description="Disordered" evidence="1">
    <location>
        <begin position="598"/>
        <end position="663"/>
    </location>
</feature>
<protein>
    <submittedName>
        <fullName evidence="2">Transposon Ty3-I Gag-Pol polyprotein</fullName>
    </submittedName>
</protein>
<gene>
    <name evidence="2" type="ORF">RhiXN_06222</name>
</gene>
<accession>A0A8H8NZN1</accession>
<evidence type="ECO:0000256" key="1">
    <source>
        <dbReference type="SAM" id="MobiDB-lite"/>
    </source>
</evidence>
<feature type="compositionally biased region" description="Polar residues" evidence="1">
    <location>
        <begin position="640"/>
        <end position="654"/>
    </location>
</feature>
<dbReference type="RefSeq" id="XP_043181470.1">
    <property type="nucleotide sequence ID" value="XM_043326038.1"/>
</dbReference>
<evidence type="ECO:0000313" key="2">
    <source>
        <dbReference type="EMBL" id="QRW21233.1"/>
    </source>
</evidence>
<name>A0A8H8NZN1_9AGAM</name>